<evidence type="ECO:0000256" key="2">
    <source>
        <dbReference type="SAM" id="Phobius"/>
    </source>
</evidence>
<accession>A0A6G1KWL4</accession>
<gene>
    <name evidence="3" type="ORF">EJ03DRAFT_355292</name>
</gene>
<reference evidence="3" key="1">
    <citation type="journal article" date="2020" name="Stud. Mycol.">
        <title>101 Dothideomycetes genomes: a test case for predicting lifestyles and emergence of pathogens.</title>
        <authorList>
            <person name="Haridas S."/>
            <person name="Albert R."/>
            <person name="Binder M."/>
            <person name="Bloem J."/>
            <person name="Labutti K."/>
            <person name="Salamov A."/>
            <person name="Andreopoulos B."/>
            <person name="Baker S."/>
            <person name="Barry K."/>
            <person name="Bills G."/>
            <person name="Bluhm B."/>
            <person name="Cannon C."/>
            <person name="Castanera R."/>
            <person name="Culley D."/>
            <person name="Daum C."/>
            <person name="Ezra D."/>
            <person name="Gonzalez J."/>
            <person name="Henrissat B."/>
            <person name="Kuo A."/>
            <person name="Liang C."/>
            <person name="Lipzen A."/>
            <person name="Lutzoni F."/>
            <person name="Magnuson J."/>
            <person name="Mondo S."/>
            <person name="Nolan M."/>
            <person name="Ohm R."/>
            <person name="Pangilinan J."/>
            <person name="Park H.-J."/>
            <person name="Ramirez L."/>
            <person name="Alfaro M."/>
            <person name="Sun H."/>
            <person name="Tritt A."/>
            <person name="Yoshinaga Y."/>
            <person name="Zwiers L.-H."/>
            <person name="Turgeon B."/>
            <person name="Goodwin S."/>
            <person name="Spatafora J."/>
            <person name="Crous P."/>
            <person name="Grigoriev I."/>
        </authorList>
    </citation>
    <scope>NUCLEOTIDE SEQUENCE</scope>
    <source>
        <strain evidence="3">CBS 116005</strain>
    </source>
</reference>
<proteinExistence type="predicted"/>
<protein>
    <submittedName>
        <fullName evidence="3">Uncharacterized protein</fullName>
    </submittedName>
</protein>
<feature type="transmembrane region" description="Helical" evidence="2">
    <location>
        <begin position="112"/>
        <end position="133"/>
    </location>
</feature>
<keyword evidence="4" id="KW-1185">Reference proteome</keyword>
<feature type="compositionally biased region" description="Low complexity" evidence="1">
    <location>
        <begin position="39"/>
        <end position="54"/>
    </location>
</feature>
<dbReference type="OrthoDB" id="3940049at2759"/>
<keyword evidence="2" id="KW-1133">Transmembrane helix</keyword>
<dbReference type="EMBL" id="ML995904">
    <property type="protein sequence ID" value="KAF2764987.1"/>
    <property type="molecule type" value="Genomic_DNA"/>
</dbReference>
<dbReference type="AlphaFoldDB" id="A0A6G1KWL4"/>
<sequence length="146" mass="16284">MNTISLVLNGKTAADIALMPERQRASLTTLYRPSSLITPSASPSLSARSSPSKRPQARRQVSRDSPGWYNTDGGMTLDDFAKRMNTYMSRFEQWQSKCAQNVVMALMRPTPIVLFLFNPISMLVLLLVAAVWLSTRFGRSEVGAER</sequence>
<keyword evidence="2" id="KW-0812">Transmembrane</keyword>
<name>A0A6G1KWL4_9PEZI</name>
<evidence type="ECO:0000256" key="1">
    <source>
        <dbReference type="SAM" id="MobiDB-lite"/>
    </source>
</evidence>
<organism evidence="3 4">
    <name type="scientific">Teratosphaeria nubilosa</name>
    <dbReference type="NCBI Taxonomy" id="161662"/>
    <lineage>
        <taxon>Eukaryota</taxon>
        <taxon>Fungi</taxon>
        <taxon>Dikarya</taxon>
        <taxon>Ascomycota</taxon>
        <taxon>Pezizomycotina</taxon>
        <taxon>Dothideomycetes</taxon>
        <taxon>Dothideomycetidae</taxon>
        <taxon>Mycosphaerellales</taxon>
        <taxon>Teratosphaeriaceae</taxon>
        <taxon>Teratosphaeria</taxon>
    </lineage>
</organism>
<evidence type="ECO:0000313" key="4">
    <source>
        <dbReference type="Proteomes" id="UP000799436"/>
    </source>
</evidence>
<dbReference type="Proteomes" id="UP000799436">
    <property type="component" value="Unassembled WGS sequence"/>
</dbReference>
<keyword evidence="2" id="KW-0472">Membrane</keyword>
<evidence type="ECO:0000313" key="3">
    <source>
        <dbReference type="EMBL" id="KAF2764987.1"/>
    </source>
</evidence>
<feature type="region of interest" description="Disordered" evidence="1">
    <location>
        <begin position="37"/>
        <end position="70"/>
    </location>
</feature>